<reference evidence="2" key="1">
    <citation type="submission" date="2023-10" db="EMBL/GenBank/DDBJ databases">
        <authorList>
            <person name="Chen Y."/>
            <person name="Shah S."/>
            <person name="Dougan E. K."/>
            <person name="Thang M."/>
            <person name="Chan C."/>
        </authorList>
    </citation>
    <scope>NUCLEOTIDE SEQUENCE [LARGE SCALE GENOMIC DNA]</scope>
</reference>
<accession>A0ABN9TIP1</accession>
<evidence type="ECO:0000313" key="2">
    <source>
        <dbReference type="EMBL" id="CAK0845780.1"/>
    </source>
</evidence>
<feature type="compositionally biased region" description="Low complexity" evidence="1">
    <location>
        <begin position="282"/>
        <end position="296"/>
    </location>
</feature>
<proteinExistence type="predicted"/>
<comment type="caution">
    <text evidence="2">The sequence shown here is derived from an EMBL/GenBank/DDBJ whole genome shotgun (WGS) entry which is preliminary data.</text>
</comment>
<evidence type="ECO:0000313" key="3">
    <source>
        <dbReference type="Proteomes" id="UP001189429"/>
    </source>
</evidence>
<name>A0ABN9TIP1_9DINO</name>
<dbReference type="Proteomes" id="UP001189429">
    <property type="component" value="Unassembled WGS sequence"/>
</dbReference>
<feature type="compositionally biased region" description="Low complexity" evidence="1">
    <location>
        <begin position="235"/>
        <end position="270"/>
    </location>
</feature>
<gene>
    <name evidence="2" type="ORF">PCOR1329_LOCUS39467</name>
</gene>
<feature type="region of interest" description="Disordered" evidence="1">
    <location>
        <begin position="182"/>
        <end position="302"/>
    </location>
</feature>
<feature type="compositionally biased region" description="Basic residues" evidence="1">
    <location>
        <begin position="271"/>
        <end position="281"/>
    </location>
</feature>
<organism evidence="2 3">
    <name type="scientific">Prorocentrum cordatum</name>
    <dbReference type="NCBI Taxonomy" id="2364126"/>
    <lineage>
        <taxon>Eukaryota</taxon>
        <taxon>Sar</taxon>
        <taxon>Alveolata</taxon>
        <taxon>Dinophyceae</taxon>
        <taxon>Prorocentrales</taxon>
        <taxon>Prorocentraceae</taxon>
        <taxon>Prorocentrum</taxon>
    </lineage>
</organism>
<dbReference type="EMBL" id="CAUYUJ010014765">
    <property type="protein sequence ID" value="CAK0845780.1"/>
    <property type="molecule type" value="Genomic_DNA"/>
</dbReference>
<protein>
    <submittedName>
        <fullName evidence="2">Uncharacterized protein</fullName>
    </submittedName>
</protein>
<keyword evidence="3" id="KW-1185">Reference proteome</keyword>
<sequence length="302" mass="30185">MSCFDVEGALRPLPSLCMQGGWPQVPSLTVHYTTSELLAEQLRVAADELERRAPGRAPELPLGASRGLLGADAGPAGLPSCGAYAGPATPPRVHAADAGLARRVPRGRQRDTPVCCRARERFTHGGPEAVGAALEVAAAEAFGWADALEEAGAVAAGLGLAADGCLRWEGSLPFAWAKAPPRTTRCRLGGGAGAKAPPRTADSAPGSGGARAKASPRTADSGPGGDASAQTSARTADAGADSDAIGSAATAKGRSTRGAPRSPRAAAARRAACRRGGRRRTSSGSGAASSCPTAAGRPCPGW</sequence>
<evidence type="ECO:0000256" key="1">
    <source>
        <dbReference type="SAM" id="MobiDB-lite"/>
    </source>
</evidence>